<proteinExistence type="predicted"/>
<sequence>MEEWTKADEDRQECNRQKEEEWRKALTEWEAERDLAKVEHCRRQWNKPKQPKMERAAPKLKWGLSRRAPAGTEVEDNAGDDVEVIRLPQELDEEDWETDESGTDSED</sequence>
<reference evidence="3" key="1">
    <citation type="journal article" date="2017" name="Nat. Ecol. Evol.">
        <title>Genome expansion and lineage-specific genetic innovations in the forest pathogenic fungi Armillaria.</title>
        <authorList>
            <person name="Sipos G."/>
            <person name="Prasanna A.N."/>
            <person name="Walter M.C."/>
            <person name="O'Connor E."/>
            <person name="Balint B."/>
            <person name="Krizsan K."/>
            <person name="Kiss B."/>
            <person name="Hess J."/>
            <person name="Varga T."/>
            <person name="Slot J."/>
            <person name="Riley R."/>
            <person name="Boka B."/>
            <person name="Rigling D."/>
            <person name="Barry K."/>
            <person name="Lee J."/>
            <person name="Mihaltcheva S."/>
            <person name="LaButti K."/>
            <person name="Lipzen A."/>
            <person name="Waldron R."/>
            <person name="Moloney N.M."/>
            <person name="Sperisen C."/>
            <person name="Kredics L."/>
            <person name="Vagvoelgyi C."/>
            <person name="Patrignani A."/>
            <person name="Fitzpatrick D."/>
            <person name="Nagy I."/>
            <person name="Doyle S."/>
            <person name="Anderson J.B."/>
            <person name="Grigoriev I.V."/>
            <person name="Gueldener U."/>
            <person name="Muensterkoetter M."/>
            <person name="Nagy L.G."/>
        </authorList>
    </citation>
    <scope>NUCLEOTIDE SEQUENCE [LARGE SCALE GENOMIC DNA]</scope>
    <source>
        <strain evidence="3">Ar21-2</strain>
    </source>
</reference>
<dbReference type="EMBL" id="KZ293654">
    <property type="protein sequence ID" value="PBK94187.1"/>
    <property type="molecule type" value="Genomic_DNA"/>
</dbReference>
<dbReference type="Proteomes" id="UP000217790">
    <property type="component" value="Unassembled WGS sequence"/>
</dbReference>
<feature type="compositionally biased region" description="Acidic residues" evidence="1">
    <location>
        <begin position="73"/>
        <end position="82"/>
    </location>
</feature>
<organism evidence="2 3">
    <name type="scientific">Armillaria gallica</name>
    <name type="common">Bulbous honey fungus</name>
    <name type="synonym">Armillaria bulbosa</name>
    <dbReference type="NCBI Taxonomy" id="47427"/>
    <lineage>
        <taxon>Eukaryota</taxon>
        <taxon>Fungi</taxon>
        <taxon>Dikarya</taxon>
        <taxon>Basidiomycota</taxon>
        <taxon>Agaricomycotina</taxon>
        <taxon>Agaricomycetes</taxon>
        <taxon>Agaricomycetidae</taxon>
        <taxon>Agaricales</taxon>
        <taxon>Marasmiineae</taxon>
        <taxon>Physalacriaceae</taxon>
        <taxon>Armillaria</taxon>
    </lineage>
</organism>
<dbReference type="InParanoid" id="A0A2H3DYL6"/>
<accession>A0A2H3DYL6</accession>
<feature type="compositionally biased region" description="Acidic residues" evidence="1">
    <location>
        <begin position="90"/>
        <end position="107"/>
    </location>
</feature>
<keyword evidence="3" id="KW-1185">Reference proteome</keyword>
<evidence type="ECO:0000313" key="3">
    <source>
        <dbReference type="Proteomes" id="UP000217790"/>
    </source>
</evidence>
<evidence type="ECO:0000256" key="1">
    <source>
        <dbReference type="SAM" id="MobiDB-lite"/>
    </source>
</evidence>
<feature type="region of interest" description="Disordered" evidence="1">
    <location>
        <begin position="43"/>
        <end position="107"/>
    </location>
</feature>
<name>A0A2H3DYL6_ARMGA</name>
<evidence type="ECO:0000313" key="2">
    <source>
        <dbReference type="EMBL" id="PBK94187.1"/>
    </source>
</evidence>
<dbReference type="AlphaFoldDB" id="A0A2H3DYL6"/>
<dbReference type="OrthoDB" id="3269232at2759"/>
<gene>
    <name evidence="2" type="ORF">ARMGADRAFT_1029344</name>
</gene>
<protein>
    <submittedName>
        <fullName evidence="2">Uncharacterized protein</fullName>
    </submittedName>
</protein>